<evidence type="ECO:0000313" key="3">
    <source>
        <dbReference type="Proteomes" id="UP000199452"/>
    </source>
</evidence>
<name>A0A1G6NMN9_9BACT</name>
<dbReference type="SMART" id="SM01059">
    <property type="entry name" value="CAT"/>
    <property type="match status" value="1"/>
</dbReference>
<dbReference type="OrthoDB" id="9801766at2"/>
<evidence type="ECO:0000313" key="2">
    <source>
        <dbReference type="EMBL" id="SDC68911.1"/>
    </source>
</evidence>
<feature type="active site" description="Proton acceptor" evidence="1">
    <location>
        <position position="186"/>
    </location>
</feature>
<dbReference type="InterPro" id="IPR001707">
    <property type="entry name" value="Cmp_AcTrfase"/>
</dbReference>
<gene>
    <name evidence="2" type="ORF">SAMN05216323_104423</name>
</gene>
<dbReference type="Gene3D" id="3.30.559.10">
    <property type="entry name" value="Chloramphenicol acetyltransferase-like domain"/>
    <property type="match status" value="1"/>
</dbReference>
<proteinExistence type="predicted"/>
<dbReference type="STRING" id="1640674.SAMN05216323_104423"/>
<dbReference type="GO" id="GO:0008811">
    <property type="term" value="F:chloramphenicol O-acetyltransferase activity"/>
    <property type="evidence" value="ECO:0007669"/>
    <property type="project" value="InterPro"/>
</dbReference>
<dbReference type="PANTHER" id="PTHR38474:SF1">
    <property type="entry name" value="SLR0299 PROTEIN"/>
    <property type="match status" value="1"/>
</dbReference>
<dbReference type="RefSeq" id="WP_092439181.1">
    <property type="nucleotide sequence ID" value="NZ_FMYP01000044.1"/>
</dbReference>
<evidence type="ECO:0000256" key="1">
    <source>
        <dbReference type="PIRSR" id="PIRSR000440-1"/>
    </source>
</evidence>
<organism evidence="2 3">
    <name type="scientific">Williamwhitmania taraxaci</name>
    <dbReference type="NCBI Taxonomy" id="1640674"/>
    <lineage>
        <taxon>Bacteria</taxon>
        <taxon>Pseudomonadati</taxon>
        <taxon>Bacteroidota</taxon>
        <taxon>Bacteroidia</taxon>
        <taxon>Bacteroidales</taxon>
        <taxon>Williamwhitmaniaceae</taxon>
        <taxon>Williamwhitmania</taxon>
    </lineage>
</organism>
<dbReference type="PANTHER" id="PTHR38474">
    <property type="entry name" value="SLR0299 PROTEIN"/>
    <property type="match status" value="1"/>
</dbReference>
<keyword evidence="2" id="KW-0808">Transferase</keyword>
<dbReference type="InterPro" id="IPR023213">
    <property type="entry name" value="CAT-like_dom_sf"/>
</dbReference>
<sequence length="207" mass="23785">MKKKIDVDCWERKELFDFFKGFSEPFWGITANVDATKAYRRAKEQRVSFFLYYLFQSLRAANHTKEFHYRIEDGEPVYYSVVNGSATINRSNGTFGFSYIPYRETFAEFLPLAQAEIARVQSSSKLMPDVIDNSVIHYSSVPWISFTSVSHAHHSELPDSCPKITFGKLIEQDNKLLMPVALHGHHALMDGLHAGQFLDAFQLYLNS</sequence>
<dbReference type="AlphaFoldDB" id="A0A1G6NMN9"/>
<dbReference type="PIRSF" id="PIRSF000440">
    <property type="entry name" value="CAT"/>
    <property type="match status" value="1"/>
</dbReference>
<keyword evidence="3" id="KW-1185">Reference proteome</keyword>
<dbReference type="SUPFAM" id="SSF52777">
    <property type="entry name" value="CoA-dependent acyltransferases"/>
    <property type="match status" value="1"/>
</dbReference>
<reference evidence="2 3" key="1">
    <citation type="submission" date="2016-09" db="EMBL/GenBank/DDBJ databases">
        <authorList>
            <person name="Capua I."/>
            <person name="De Benedictis P."/>
            <person name="Joannis T."/>
            <person name="Lombin L.H."/>
            <person name="Cattoli G."/>
        </authorList>
    </citation>
    <scope>NUCLEOTIDE SEQUENCE [LARGE SCALE GENOMIC DNA]</scope>
    <source>
        <strain evidence="2 3">A7P-90m</strain>
    </source>
</reference>
<dbReference type="EMBL" id="FMYP01000044">
    <property type="protein sequence ID" value="SDC68911.1"/>
    <property type="molecule type" value="Genomic_DNA"/>
</dbReference>
<protein>
    <submittedName>
        <fullName evidence="2">Chloramphenicol O-acetyltransferase type A</fullName>
    </submittedName>
</protein>
<dbReference type="Proteomes" id="UP000199452">
    <property type="component" value="Unassembled WGS sequence"/>
</dbReference>
<accession>A0A1G6NMN9</accession>
<dbReference type="Pfam" id="PF00302">
    <property type="entry name" value="CAT"/>
    <property type="match status" value="1"/>
</dbReference>